<evidence type="ECO:0000313" key="1">
    <source>
        <dbReference type="EMBL" id="SVA27596.1"/>
    </source>
</evidence>
<protein>
    <submittedName>
        <fullName evidence="1">Uncharacterized protein</fullName>
    </submittedName>
</protein>
<dbReference type="EMBL" id="UINC01006449">
    <property type="protein sequence ID" value="SVA27596.1"/>
    <property type="molecule type" value="Genomic_DNA"/>
</dbReference>
<reference evidence="1" key="1">
    <citation type="submission" date="2018-05" db="EMBL/GenBank/DDBJ databases">
        <authorList>
            <person name="Lanie J.A."/>
            <person name="Ng W.-L."/>
            <person name="Kazmierczak K.M."/>
            <person name="Andrzejewski T.M."/>
            <person name="Davidsen T.M."/>
            <person name="Wayne K.J."/>
            <person name="Tettelin H."/>
            <person name="Glass J.I."/>
            <person name="Rusch D."/>
            <person name="Podicherti R."/>
            <person name="Tsui H.-C.T."/>
            <person name="Winkler M.E."/>
        </authorList>
    </citation>
    <scope>NUCLEOTIDE SEQUENCE</scope>
</reference>
<proteinExistence type="predicted"/>
<dbReference type="AlphaFoldDB" id="A0A381UHC1"/>
<sequence length="129" mass="14250">MSSNALRRPRKSVAFGRTLSGFVRDASQTDGFGLSGLDPLTTLRVRTGNTLYRITILEPSAREVMVEGGSFFPEHTRARLDGSSFRGTGLKLGWVGIGLQMEFQFGNRRIRTSRVREVALESSSTLRPS</sequence>
<name>A0A381UHC1_9ZZZZ</name>
<accession>A0A381UHC1</accession>
<organism evidence="1">
    <name type="scientific">marine metagenome</name>
    <dbReference type="NCBI Taxonomy" id="408172"/>
    <lineage>
        <taxon>unclassified sequences</taxon>
        <taxon>metagenomes</taxon>
        <taxon>ecological metagenomes</taxon>
    </lineage>
</organism>
<gene>
    <name evidence="1" type="ORF">METZ01_LOCUS80450</name>
</gene>